<dbReference type="Proteomes" id="UP001152795">
    <property type="component" value="Unassembled WGS sequence"/>
</dbReference>
<feature type="transmembrane region" description="Helical" evidence="3">
    <location>
        <begin position="25"/>
        <end position="44"/>
    </location>
</feature>
<dbReference type="Pfam" id="PF05970">
    <property type="entry name" value="PIF1"/>
    <property type="match status" value="1"/>
</dbReference>
<feature type="transmembrane region" description="Helical" evidence="3">
    <location>
        <begin position="168"/>
        <end position="191"/>
    </location>
</feature>
<dbReference type="InterPro" id="IPR048998">
    <property type="entry name" value="STPR"/>
</dbReference>
<feature type="transmembrane region" description="Helical" evidence="3">
    <location>
        <begin position="108"/>
        <end position="127"/>
    </location>
</feature>
<keyword evidence="1" id="KW-0233">DNA recombination</keyword>
<feature type="transmembrane region" description="Helical" evidence="3">
    <location>
        <begin position="75"/>
        <end position="93"/>
    </location>
</feature>
<gene>
    <name evidence="8" type="ORF">PACLA_8A009485</name>
</gene>
<dbReference type="OrthoDB" id="2376984at2759"/>
<dbReference type="EC" id="5.6.2.3" evidence="1"/>
<dbReference type="Pfam" id="PF21107">
    <property type="entry name" value="STPRs"/>
    <property type="match status" value="1"/>
</dbReference>
<dbReference type="Pfam" id="PF14214">
    <property type="entry name" value="Helitron_like_N"/>
    <property type="match status" value="1"/>
</dbReference>
<keyword evidence="1" id="KW-0234">DNA repair</keyword>
<sequence>MTSFAYATTTTPTSAATCDVLDTAYYASLFFAAAVLIITALAFLRKRRSFKKDVWGGRPGIVVPIDCLGIDNDRLAIMCVFGAAAGSILNLILRNGMVEGSNAWETAFRRIATALGVAFIYYPYFGCLASYHRIFGALVGLPYALAYFSFTLAVALQNCNKLTTLGEYVLEILPIIPTILCHLFILGKFILVLYKEIKEYGICGMQLFSHNVDEHASQQVKLVRPWLRNYVHDLIKSRPARRYSRIEFYLRKIYNPEKNFKFSTLTVSVVMICSILLYSISFELLFIGSKLLDQFKKESDQSILAEAIFKLLGFVMAATIFTFIFCVVSFIRFMENHKNNTLRMFKGDKSFIPKNINAAQFMIVTSKQKSKCVKDREYVQKKRLSVETESDKQARLKKASEYKKTKQSEETDSEQQIRLQKLSESIKQKRSVETDSERQIRLEKDSESKKRKRSEETDTNRQMRLQKDSESKKRKRSEETDSEQQVRLKKDSESKKRKRSDETDTNRKMRLEKERLNKKQKRARKVSQPQHEINQLDYLNMFDNTNNGGIEEQCWAKANINKFNKSVQYIVSQCTECQEAWPLKSKPRTPYICSRCSRDKKSPKKFSNENSMIPSSVPHELQNLTQIEEMLIARALPIMRVYIKPGGQRGYSGHCINLPQNVKELAISLPRYPKDLAIIIVKAKGGENTFRDVTVRKQKVHNALVWLINNNPHYSELLINEDALNSLPENGVPPGLMTVETDDDIVSDDNCSPDVGPPTDNPSEDIVYNDSTEMCSFLPVGEQQQQEIEAVRNQLSENESIPWPSVENEPLNEYQISHLATMAFPTLFPDGKGDPTNQGLLRDVPLQERIKHLLKFAEIIDGKWVYRFANHPRFSYWAFNMIQRKRILQQSGIFLKQNPGEAHLTIEELREMAASNNANVFMSKVSRYVGNIAGTNAYWNRVREELKAIITSVGAPTLFFTFSSVDMHWPELHTLFNADTDNELGNSTSEVRRQNVINNPHVVDWFFTQRLESFVNHWLYDTLGAKWHWFRYEYALGAKWHWFRYEYQGRGSIHCHGTAKLNNDPGLCQLTQTALKGFLAQKFKDENDCSNTTELDQDIEAGQKAADTVCQYVDWLLSTVNPNPPDEDMWIRPEVHPCQRSHHDIPEHEKQSDYVDLLNMVQRHTRCSTSYCLRKKSNETDLKCRFHFPFDICPKTKLEFEKVHTSGDNEHYRAKIVTKRNDSRLNNHQQLQLQGWRANCDIQVVIDHYACVEYLTKYAAKGEPRSPILKQAFNSIVQNVDSNTDPRRVIKKVVMKSLGERDYAAQETMHHLLSLKLHSSSFKVMPVSLNGSRRVRDTASIDEGESCTDYSLLDVYANREQYDSSQNIINMNFVQFATTYKVVNNELTKLPENIIPRIFPTYSPNPKGPNFGLYCKYQLLRYKPWRTTQNNAWGDQEPTDEVLINCWHEFLQTPYGQSNVPDWFDKLQAVIQSQEAEDEPSEEQETTREEWMILSDLNTPFDNSEQTPESTYDWHLDRANYSEQQIQEMPTWIKTNKDEYTIDEQYDVVDINSFSEMQKLAYNIVKSHFDDTSSEKEPLCLIINGVAGTGKSYLINAIRNLLQSKCAVAATTGKAAFNIRGVTVHSLLKLPIGSRGNKDLTGQSLCRLQESVDNIGYIIIDEYSMLGQVTFGWIDKRCKQATGSNDKVFGGKSLILTGDPGQLPPVADKPLYHARPSNAVGEQGHQAYHMFDKVVKLTVNQRVQDSTRLFYSNEQVGNYNHEQLTKLEHPIAHINARHSSALAKKISSDDMSGLETVVFLAKGARVMLTMNLWSSVGLCNGATGTAVDIIYQNNHQPPDLPIA</sequence>
<evidence type="ECO:0000259" key="6">
    <source>
        <dbReference type="Pfam" id="PF20209"/>
    </source>
</evidence>
<keyword evidence="1" id="KW-0227">DNA damage</keyword>
<name>A0A6S7GSB4_PARCT</name>
<feature type="transmembrane region" description="Helical" evidence="3">
    <location>
        <begin position="307"/>
        <end position="334"/>
    </location>
</feature>
<evidence type="ECO:0000256" key="1">
    <source>
        <dbReference type="RuleBase" id="RU363044"/>
    </source>
</evidence>
<feature type="domain" description="Helitron helicase-like" evidence="5">
    <location>
        <begin position="866"/>
        <end position="1057"/>
    </location>
</feature>
<protein>
    <recommendedName>
        <fullName evidence="1">ATP-dependent DNA helicase</fullName>
        <ecNumber evidence="1">5.6.2.3</ecNumber>
    </recommendedName>
</protein>
<organism evidence="8 9">
    <name type="scientific">Paramuricea clavata</name>
    <name type="common">Red gorgonian</name>
    <name type="synonym">Violescent sea-whip</name>
    <dbReference type="NCBI Taxonomy" id="317549"/>
    <lineage>
        <taxon>Eukaryota</taxon>
        <taxon>Metazoa</taxon>
        <taxon>Cnidaria</taxon>
        <taxon>Anthozoa</taxon>
        <taxon>Octocorallia</taxon>
        <taxon>Malacalcyonacea</taxon>
        <taxon>Plexauridae</taxon>
        <taxon>Paramuricea</taxon>
    </lineage>
</organism>
<dbReference type="SUPFAM" id="SSF52540">
    <property type="entry name" value="P-loop containing nucleoside triphosphate hydrolases"/>
    <property type="match status" value="2"/>
</dbReference>
<dbReference type="Pfam" id="PF20209">
    <property type="entry name" value="DUF6570"/>
    <property type="match status" value="1"/>
</dbReference>
<dbReference type="GO" id="GO:0034632">
    <property type="term" value="F:retinol transmembrane transporter activity"/>
    <property type="evidence" value="ECO:0007669"/>
    <property type="project" value="InterPro"/>
</dbReference>
<feature type="non-terminal residue" evidence="8">
    <location>
        <position position="1"/>
    </location>
</feature>
<feature type="compositionally biased region" description="Basic and acidic residues" evidence="2">
    <location>
        <begin position="395"/>
        <end position="409"/>
    </location>
</feature>
<dbReference type="GO" id="GO:0006281">
    <property type="term" value="P:DNA repair"/>
    <property type="evidence" value="ECO:0007669"/>
    <property type="project" value="UniProtKB-KW"/>
</dbReference>
<feature type="domain" description="DUF6570" evidence="6">
    <location>
        <begin position="600"/>
        <end position="725"/>
    </location>
</feature>
<feature type="domain" description="STPR" evidence="7">
    <location>
        <begin position="392"/>
        <end position="462"/>
    </location>
</feature>
<keyword evidence="3" id="KW-0812">Transmembrane</keyword>
<dbReference type="GO" id="GO:0006310">
    <property type="term" value="P:DNA recombination"/>
    <property type="evidence" value="ECO:0007669"/>
    <property type="project" value="UniProtKB-KW"/>
</dbReference>
<dbReference type="GO" id="GO:0000723">
    <property type="term" value="P:telomere maintenance"/>
    <property type="evidence" value="ECO:0007669"/>
    <property type="project" value="InterPro"/>
</dbReference>
<dbReference type="PANTHER" id="PTHR47642">
    <property type="entry name" value="ATP-DEPENDENT DNA HELICASE"/>
    <property type="match status" value="1"/>
</dbReference>
<dbReference type="GO" id="GO:0038023">
    <property type="term" value="F:signaling receptor activity"/>
    <property type="evidence" value="ECO:0007669"/>
    <property type="project" value="InterPro"/>
</dbReference>
<dbReference type="InterPro" id="IPR025476">
    <property type="entry name" value="Helitron_helicase-like"/>
</dbReference>
<dbReference type="InterPro" id="IPR027417">
    <property type="entry name" value="P-loop_NTPase"/>
</dbReference>
<dbReference type="GO" id="GO:0016787">
    <property type="term" value="F:hydrolase activity"/>
    <property type="evidence" value="ECO:0007669"/>
    <property type="project" value="UniProtKB-KW"/>
</dbReference>
<accession>A0A6S7GSB4</accession>
<evidence type="ECO:0000256" key="3">
    <source>
        <dbReference type="SAM" id="Phobius"/>
    </source>
</evidence>
<feature type="transmembrane region" description="Helical" evidence="3">
    <location>
        <begin position="134"/>
        <end position="156"/>
    </location>
</feature>
<dbReference type="InterPro" id="IPR051055">
    <property type="entry name" value="PIF1_helicase"/>
</dbReference>
<feature type="region of interest" description="Disordered" evidence="2">
    <location>
        <begin position="395"/>
        <end position="529"/>
    </location>
</feature>
<feature type="domain" description="DNA helicase Pif1-like DEAD-box helicase" evidence="4">
    <location>
        <begin position="1571"/>
        <end position="1749"/>
    </location>
</feature>
<keyword evidence="1" id="KW-0067">ATP-binding</keyword>
<proteinExistence type="inferred from homology"/>
<feature type="transmembrane region" description="Helical" evidence="3">
    <location>
        <begin position="262"/>
        <end position="287"/>
    </location>
</feature>
<feature type="compositionally biased region" description="Basic and acidic residues" evidence="2">
    <location>
        <begin position="424"/>
        <end position="517"/>
    </location>
</feature>
<comment type="similarity">
    <text evidence="1">Belongs to the helicase family.</text>
</comment>
<keyword evidence="9" id="KW-1185">Reference proteome</keyword>
<dbReference type="GO" id="GO:0043139">
    <property type="term" value="F:5'-3' DNA helicase activity"/>
    <property type="evidence" value="ECO:0007669"/>
    <property type="project" value="UniProtKB-EC"/>
</dbReference>
<dbReference type="Gene3D" id="3.40.50.300">
    <property type="entry name" value="P-loop containing nucleotide triphosphate hydrolases"/>
    <property type="match status" value="1"/>
</dbReference>
<evidence type="ECO:0000256" key="2">
    <source>
        <dbReference type="SAM" id="MobiDB-lite"/>
    </source>
</evidence>
<keyword evidence="1" id="KW-0547">Nucleotide-binding</keyword>
<feature type="compositionally biased region" description="Polar residues" evidence="2">
    <location>
        <begin position="414"/>
        <end position="423"/>
    </location>
</feature>
<dbReference type="PANTHER" id="PTHR47642:SF5">
    <property type="entry name" value="ATP-DEPENDENT DNA HELICASE"/>
    <property type="match status" value="1"/>
</dbReference>
<dbReference type="Pfam" id="PF14752">
    <property type="entry name" value="RBP_receptor"/>
    <property type="match status" value="1"/>
</dbReference>
<keyword evidence="3" id="KW-0472">Membrane</keyword>
<evidence type="ECO:0000259" key="4">
    <source>
        <dbReference type="Pfam" id="PF05970"/>
    </source>
</evidence>
<dbReference type="InterPro" id="IPR026612">
    <property type="entry name" value="STRA6-like"/>
</dbReference>
<dbReference type="InterPro" id="IPR046700">
    <property type="entry name" value="DUF6570"/>
</dbReference>
<keyword evidence="1 8" id="KW-0347">Helicase</keyword>
<keyword evidence="3" id="KW-1133">Transmembrane helix</keyword>
<dbReference type="InterPro" id="IPR010285">
    <property type="entry name" value="DNA_helicase_pif1-like_DEAD"/>
</dbReference>
<dbReference type="GO" id="GO:0005524">
    <property type="term" value="F:ATP binding"/>
    <property type="evidence" value="ECO:0007669"/>
    <property type="project" value="UniProtKB-KW"/>
</dbReference>
<comment type="cofactor">
    <cofactor evidence="1">
        <name>Mg(2+)</name>
        <dbReference type="ChEBI" id="CHEBI:18420"/>
    </cofactor>
</comment>
<evidence type="ECO:0000259" key="7">
    <source>
        <dbReference type="Pfam" id="PF21107"/>
    </source>
</evidence>
<comment type="catalytic activity">
    <reaction evidence="1">
        <text>ATP + H2O = ADP + phosphate + H(+)</text>
        <dbReference type="Rhea" id="RHEA:13065"/>
        <dbReference type="ChEBI" id="CHEBI:15377"/>
        <dbReference type="ChEBI" id="CHEBI:15378"/>
        <dbReference type="ChEBI" id="CHEBI:30616"/>
        <dbReference type="ChEBI" id="CHEBI:43474"/>
        <dbReference type="ChEBI" id="CHEBI:456216"/>
        <dbReference type="EC" id="5.6.2.3"/>
    </reaction>
</comment>
<evidence type="ECO:0000313" key="8">
    <source>
        <dbReference type="EMBL" id="CAB3994683.1"/>
    </source>
</evidence>
<reference evidence="8" key="1">
    <citation type="submission" date="2020-04" db="EMBL/GenBank/DDBJ databases">
        <authorList>
            <person name="Alioto T."/>
            <person name="Alioto T."/>
            <person name="Gomez Garrido J."/>
        </authorList>
    </citation>
    <scope>NUCLEOTIDE SEQUENCE</scope>
    <source>
        <strain evidence="8">A484AB</strain>
    </source>
</reference>
<keyword evidence="1" id="KW-0378">Hydrolase</keyword>
<evidence type="ECO:0000313" key="9">
    <source>
        <dbReference type="Proteomes" id="UP001152795"/>
    </source>
</evidence>
<dbReference type="EMBL" id="CACRXK020002515">
    <property type="protein sequence ID" value="CAB3994683.1"/>
    <property type="molecule type" value="Genomic_DNA"/>
</dbReference>
<comment type="caution">
    <text evidence="8">The sequence shown here is derived from an EMBL/GenBank/DDBJ whole genome shotgun (WGS) entry which is preliminary data.</text>
</comment>
<evidence type="ECO:0000259" key="5">
    <source>
        <dbReference type="Pfam" id="PF14214"/>
    </source>
</evidence>